<feature type="transmembrane region" description="Helical" evidence="1">
    <location>
        <begin position="30"/>
        <end position="54"/>
    </location>
</feature>
<evidence type="ECO:0000256" key="1">
    <source>
        <dbReference type="SAM" id="Phobius"/>
    </source>
</evidence>
<proteinExistence type="predicted"/>
<keyword evidence="1" id="KW-1133">Transmembrane helix</keyword>
<protein>
    <recommendedName>
        <fullName evidence="2">DUF6644 domain-containing protein</fullName>
    </recommendedName>
</protein>
<dbReference type="EMBL" id="UZWD01000015">
    <property type="protein sequence ID" value="VDS03835.1"/>
    <property type="molecule type" value="Genomic_DNA"/>
</dbReference>
<accession>A0A3S4CC62</accession>
<evidence type="ECO:0000313" key="3">
    <source>
        <dbReference type="EMBL" id="VDS03835.1"/>
    </source>
</evidence>
<dbReference type="AlphaFoldDB" id="A0A3S4CC62"/>
<gene>
    <name evidence="3" type="ORF">DEVEQU_00964</name>
</gene>
<dbReference type="InterPro" id="IPR046586">
    <property type="entry name" value="DUF6644"/>
</dbReference>
<feature type="transmembrane region" description="Helical" evidence="1">
    <location>
        <begin position="66"/>
        <end position="87"/>
    </location>
</feature>
<dbReference type="Proteomes" id="UP000268844">
    <property type="component" value="Unassembled WGS sequence"/>
</dbReference>
<keyword evidence="1" id="KW-0812">Transmembrane</keyword>
<evidence type="ECO:0000259" key="2">
    <source>
        <dbReference type="Pfam" id="PF20349"/>
    </source>
</evidence>
<evidence type="ECO:0000313" key="4">
    <source>
        <dbReference type="Proteomes" id="UP000268844"/>
    </source>
</evidence>
<reference evidence="3 4" key="1">
    <citation type="submission" date="2018-12" db="EMBL/GenBank/DDBJ databases">
        <authorList>
            <person name="Criscuolo A."/>
        </authorList>
    </citation>
    <scope>NUCLEOTIDE SEQUENCE [LARGE SCALE GENOMIC DNA]</scope>
    <source>
        <strain evidence="3">ACIP1116281</strain>
    </source>
</reference>
<dbReference type="OrthoDB" id="7424236at2"/>
<organism evidence="3 4">
    <name type="scientific">Devosia equisanguinis</name>
    <dbReference type="NCBI Taxonomy" id="2490941"/>
    <lineage>
        <taxon>Bacteria</taxon>
        <taxon>Pseudomonadati</taxon>
        <taxon>Pseudomonadota</taxon>
        <taxon>Alphaproteobacteria</taxon>
        <taxon>Hyphomicrobiales</taxon>
        <taxon>Devosiaceae</taxon>
        <taxon>Devosia</taxon>
    </lineage>
</organism>
<dbReference type="RefSeq" id="WP_126149433.1">
    <property type="nucleotide sequence ID" value="NZ_JBHTMH010000001.1"/>
</dbReference>
<keyword evidence="4" id="KW-1185">Reference proteome</keyword>
<feature type="domain" description="DUF6644" evidence="2">
    <location>
        <begin position="27"/>
        <end position="159"/>
    </location>
</feature>
<dbReference type="Pfam" id="PF20349">
    <property type="entry name" value="DUF6644"/>
    <property type="match status" value="1"/>
</dbReference>
<feature type="transmembrane region" description="Helical" evidence="1">
    <location>
        <begin position="136"/>
        <end position="158"/>
    </location>
</feature>
<feature type="transmembrane region" description="Helical" evidence="1">
    <location>
        <begin position="93"/>
        <end position="115"/>
    </location>
</feature>
<name>A0A3S4CC62_9HYPH</name>
<keyword evidence="1" id="KW-0472">Membrane</keyword>
<sequence length="177" mass="19112">MVELLIELSQSPLSLAMATSPWVVPTMQSIHIMAIAVVFVSVLITALRVVGVSWGGVSIRQTVDRFAPWAWTALALLALTGVILIMAEPIRELMAISFWVKMALLVALIVISARFMRTVRVNAGLADTEAKGTPQMRVTAIVTVAMVVIIIFMGRFIAYDPLIWGSASPIASIYAGS</sequence>